<dbReference type="GO" id="GO:0005524">
    <property type="term" value="F:ATP binding"/>
    <property type="evidence" value="ECO:0007669"/>
    <property type="project" value="UniProtKB-KW"/>
</dbReference>
<dbReference type="AlphaFoldDB" id="A0A543N925"/>
<comment type="caution">
    <text evidence="9">The sequence shown here is derived from an EMBL/GenBank/DDBJ whole genome shotgun (WGS) entry which is preliminary data.</text>
</comment>
<dbReference type="OrthoDB" id="191465at2"/>
<dbReference type="GO" id="GO:0016301">
    <property type="term" value="F:kinase activity"/>
    <property type="evidence" value="ECO:0007669"/>
    <property type="project" value="UniProtKB-KW"/>
</dbReference>
<feature type="domain" description="Four-carbon acid sugar kinase nucleotide binding" evidence="8">
    <location>
        <begin position="230"/>
        <end position="382"/>
    </location>
</feature>
<evidence type="ECO:0000256" key="4">
    <source>
        <dbReference type="ARBA" id="ARBA00022777"/>
    </source>
</evidence>
<dbReference type="Proteomes" id="UP000317422">
    <property type="component" value="Unassembled WGS sequence"/>
</dbReference>
<dbReference type="Pfam" id="PF17042">
    <property type="entry name" value="NBD_C"/>
    <property type="match status" value="1"/>
</dbReference>
<gene>
    <name evidence="9" type="ORF">FHX37_3651</name>
</gene>
<evidence type="ECO:0000256" key="1">
    <source>
        <dbReference type="ARBA" id="ARBA00005715"/>
    </source>
</evidence>
<dbReference type="Gene3D" id="3.40.50.10840">
    <property type="entry name" value="Putative sugar-binding, N-terminal domain"/>
    <property type="match status" value="1"/>
</dbReference>
<evidence type="ECO:0000256" key="3">
    <source>
        <dbReference type="ARBA" id="ARBA00022741"/>
    </source>
</evidence>
<dbReference type="RefSeq" id="WP_141925382.1">
    <property type="nucleotide sequence ID" value="NZ_VFQC01000002.1"/>
</dbReference>
<evidence type="ECO:0000313" key="10">
    <source>
        <dbReference type="Proteomes" id="UP000317422"/>
    </source>
</evidence>
<feature type="domain" description="Four-carbon acid sugar kinase N-terminal" evidence="7">
    <location>
        <begin position="7"/>
        <end position="215"/>
    </location>
</feature>
<reference evidence="9 10" key="1">
    <citation type="submission" date="2019-06" db="EMBL/GenBank/DDBJ databases">
        <title>Sequencing the genomes of 1000 actinobacteria strains.</title>
        <authorList>
            <person name="Klenk H.-P."/>
        </authorList>
    </citation>
    <scope>NUCLEOTIDE SEQUENCE [LARGE SCALE GENOMIC DNA]</scope>
    <source>
        <strain evidence="9 10">DSM 45015</strain>
    </source>
</reference>
<dbReference type="InterPro" id="IPR010737">
    <property type="entry name" value="4-carb_acid_sugar_kinase_N"/>
</dbReference>
<protein>
    <submittedName>
        <fullName evidence="9">Uncharacterized protein YgbK (DUF1537 family)</fullName>
    </submittedName>
</protein>
<name>A0A543N925_9ACTN</name>
<dbReference type="SUPFAM" id="SSF142764">
    <property type="entry name" value="YgbK-like"/>
    <property type="match status" value="1"/>
</dbReference>
<organism evidence="9 10">
    <name type="scientific">Haloactinospora alba</name>
    <dbReference type="NCBI Taxonomy" id="405555"/>
    <lineage>
        <taxon>Bacteria</taxon>
        <taxon>Bacillati</taxon>
        <taxon>Actinomycetota</taxon>
        <taxon>Actinomycetes</taxon>
        <taxon>Streptosporangiales</taxon>
        <taxon>Nocardiopsidaceae</taxon>
        <taxon>Haloactinospora</taxon>
    </lineage>
</organism>
<dbReference type="EMBL" id="VFQC01000002">
    <property type="protein sequence ID" value="TQN28318.1"/>
    <property type="molecule type" value="Genomic_DNA"/>
</dbReference>
<keyword evidence="2" id="KW-0808">Transferase</keyword>
<dbReference type="InterPro" id="IPR037051">
    <property type="entry name" value="4-carb_acid_sugar_kinase_N_sf"/>
</dbReference>
<sequence length="396" mass="40242">MTPTVSLIADDLTGANDAAVRFLRSGWPTRLQLDTTADATGAEVVAVSTDSRSLSPADAGRTVARHVRHARDNGARHLYKKIDSTLRGPLAAETEAARAAWAPTATAVVCPAFPAAGRTVEGGTLLVDGRPAHETALASDPVTPVRESHIPTLLGAPHVRLESAAPAANARALAAAGPTVVVDAASTEDLDRLAAAVARLGPDAIPVGSAGLAGAMAGAWADSGTCAPALVVVTSLHATTRAQVEHIARESPEAVAAPTAGTLTDDTAWRAWSAEVDARLARTSDVLVLLAPDDRARGLDPDTLARRFGALAAHLAQRHHLAGFVATGGDGARTLIDELGATGIELNSEVAAGIPIGTLSGGPLAGHPIVTKAGGFGDPAALRTAASAVRHRRKHT</sequence>
<proteinExistence type="inferred from homology"/>
<keyword evidence="6" id="KW-0119">Carbohydrate metabolism</keyword>
<evidence type="ECO:0000259" key="7">
    <source>
        <dbReference type="Pfam" id="PF07005"/>
    </source>
</evidence>
<evidence type="ECO:0000256" key="6">
    <source>
        <dbReference type="ARBA" id="ARBA00023277"/>
    </source>
</evidence>
<keyword evidence="5" id="KW-0067">ATP-binding</keyword>
<evidence type="ECO:0000256" key="5">
    <source>
        <dbReference type="ARBA" id="ARBA00022840"/>
    </source>
</evidence>
<comment type="similarity">
    <text evidence="1">Belongs to the four-carbon acid sugar kinase family.</text>
</comment>
<evidence type="ECO:0000313" key="9">
    <source>
        <dbReference type="EMBL" id="TQN28318.1"/>
    </source>
</evidence>
<dbReference type="InterPro" id="IPR031475">
    <property type="entry name" value="NBD_C"/>
</dbReference>
<evidence type="ECO:0000256" key="2">
    <source>
        <dbReference type="ARBA" id="ARBA00022679"/>
    </source>
</evidence>
<keyword evidence="10" id="KW-1185">Reference proteome</keyword>
<dbReference type="InterPro" id="IPR042213">
    <property type="entry name" value="NBD_C_sf"/>
</dbReference>
<accession>A0A543N925</accession>
<dbReference type="Pfam" id="PF07005">
    <property type="entry name" value="SBD_N"/>
    <property type="match status" value="1"/>
</dbReference>
<keyword evidence="3" id="KW-0547">Nucleotide-binding</keyword>
<dbReference type="Gene3D" id="3.40.980.20">
    <property type="entry name" value="Four-carbon acid sugar kinase, nucleotide binding domain"/>
    <property type="match status" value="1"/>
</dbReference>
<evidence type="ECO:0000259" key="8">
    <source>
        <dbReference type="Pfam" id="PF17042"/>
    </source>
</evidence>
<keyword evidence="4" id="KW-0418">Kinase</keyword>